<keyword evidence="2" id="KW-1185">Reference proteome</keyword>
<accession>A0AAV4P5E2</accession>
<evidence type="ECO:0000313" key="1">
    <source>
        <dbReference type="EMBL" id="GIX92244.1"/>
    </source>
</evidence>
<dbReference type="Proteomes" id="UP001054945">
    <property type="component" value="Unassembled WGS sequence"/>
</dbReference>
<evidence type="ECO:0000313" key="2">
    <source>
        <dbReference type="Proteomes" id="UP001054945"/>
    </source>
</evidence>
<proteinExistence type="predicted"/>
<name>A0AAV4P5E2_CAEEX</name>
<organism evidence="1 2">
    <name type="scientific">Caerostris extrusa</name>
    <name type="common">Bark spider</name>
    <name type="synonym">Caerostris bankana</name>
    <dbReference type="NCBI Taxonomy" id="172846"/>
    <lineage>
        <taxon>Eukaryota</taxon>
        <taxon>Metazoa</taxon>
        <taxon>Ecdysozoa</taxon>
        <taxon>Arthropoda</taxon>
        <taxon>Chelicerata</taxon>
        <taxon>Arachnida</taxon>
        <taxon>Araneae</taxon>
        <taxon>Araneomorphae</taxon>
        <taxon>Entelegynae</taxon>
        <taxon>Araneoidea</taxon>
        <taxon>Araneidae</taxon>
        <taxon>Caerostris</taxon>
    </lineage>
</organism>
<dbReference type="EMBL" id="BPLR01021671">
    <property type="protein sequence ID" value="GIX92244.1"/>
    <property type="molecule type" value="Genomic_DNA"/>
</dbReference>
<protein>
    <submittedName>
        <fullName evidence="1">Uncharacterized protein</fullName>
    </submittedName>
</protein>
<sequence length="126" mass="15166">MMIQKHYNKNNEERFKDMRKVKRSYIRKEKNISRGNTKNPNYQKESRTFYKLINYNRKKFKPITITCRGKKGELVGESHEGLKLWKIFFSICWKREIELATTLKNLYFPMCGNDSPPSLDEMKVGY</sequence>
<comment type="caution">
    <text evidence="1">The sequence shown here is derived from an EMBL/GenBank/DDBJ whole genome shotgun (WGS) entry which is preliminary data.</text>
</comment>
<reference evidence="1 2" key="1">
    <citation type="submission" date="2021-06" db="EMBL/GenBank/DDBJ databases">
        <title>Caerostris extrusa draft genome.</title>
        <authorList>
            <person name="Kono N."/>
            <person name="Arakawa K."/>
        </authorList>
    </citation>
    <scope>NUCLEOTIDE SEQUENCE [LARGE SCALE GENOMIC DNA]</scope>
</reference>
<dbReference type="AlphaFoldDB" id="A0AAV4P5E2"/>
<gene>
    <name evidence="1" type="ORF">CEXT_69341</name>
</gene>